<dbReference type="Proteomes" id="UP000306980">
    <property type="component" value="Unassembled WGS sequence"/>
</dbReference>
<comment type="caution">
    <text evidence="2">The sequence shown here is derived from an EMBL/GenBank/DDBJ whole genome shotgun (WGS) entry which is preliminary data.</text>
</comment>
<evidence type="ECO:0000313" key="3">
    <source>
        <dbReference type="Proteomes" id="UP000306980"/>
    </source>
</evidence>
<sequence>MVFLRIFLHSLKLPSKQAVFQLNRIGMDFTVIYMFLLMLLISTPSLVDRLSTASGTDENMNVLFFLIYFFIFFYLPLTIMAFLFIALIAYLGTSLAKLLRRKIRFPILCKLTVYTTTIPIMLYTVTALLFPLDDLWLSLYMLYSLVLIIKVITVYPKRKKRT</sequence>
<keyword evidence="1" id="KW-0472">Membrane</keyword>
<dbReference type="RefSeq" id="WP_138603165.1">
    <property type="nucleotide sequence ID" value="NZ_VCIA01000001.1"/>
</dbReference>
<name>A0A5S3QP13_9BACI</name>
<dbReference type="AlphaFoldDB" id="A0A5S3QP13"/>
<reference evidence="2 3" key="1">
    <citation type="submission" date="2019-05" db="EMBL/GenBank/DDBJ databases">
        <title>Genomic analysis of Lentibacillus sp. NKC220-2.</title>
        <authorList>
            <person name="Oh Y.J."/>
        </authorList>
    </citation>
    <scope>NUCLEOTIDE SEQUENCE [LARGE SCALE GENOMIC DNA]</scope>
    <source>
        <strain evidence="2 3">NKC220-2</strain>
    </source>
</reference>
<feature type="transmembrane region" description="Helical" evidence="1">
    <location>
        <begin position="21"/>
        <end position="42"/>
    </location>
</feature>
<evidence type="ECO:0008006" key="4">
    <source>
        <dbReference type="Google" id="ProtNLM"/>
    </source>
</evidence>
<gene>
    <name evidence="2" type="ORF">FFL34_09025</name>
</gene>
<evidence type="ECO:0000313" key="2">
    <source>
        <dbReference type="EMBL" id="TMN22256.1"/>
    </source>
</evidence>
<feature type="transmembrane region" description="Helical" evidence="1">
    <location>
        <begin position="136"/>
        <end position="155"/>
    </location>
</feature>
<accession>A0A5S3QP13</accession>
<dbReference type="EMBL" id="VCIA01000001">
    <property type="protein sequence ID" value="TMN22256.1"/>
    <property type="molecule type" value="Genomic_DNA"/>
</dbReference>
<feature type="transmembrane region" description="Helical" evidence="1">
    <location>
        <begin position="62"/>
        <end position="91"/>
    </location>
</feature>
<proteinExistence type="predicted"/>
<keyword evidence="1" id="KW-0812">Transmembrane</keyword>
<organism evidence="2 3">
    <name type="scientific">Lentibacillus cibarius</name>
    <dbReference type="NCBI Taxonomy" id="2583219"/>
    <lineage>
        <taxon>Bacteria</taxon>
        <taxon>Bacillati</taxon>
        <taxon>Bacillota</taxon>
        <taxon>Bacilli</taxon>
        <taxon>Bacillales</taxon>
        <taxon>Bacillaceae</taxon>
        <taxon>Lentibacillus</taxon>
    </lineage>
</organism>
<protein>
    <recommendedName>
        <fullName evidence="4">DUF1189 domain-containing protein</fullName>
    </recommendedName>
</protein>
<keyword evidence="1" id="KW-1133">Transmembrane helix</keyword>
<dbReference type="OrthoDB" id="2884954at2"/>
<evidence type="ECO:0000256" key="1">
    <source>
        <dbReference type="SAM" id="Phobius"/>
    </source>
</evidence>
<feature type="transmembrane region" description="Helical" evidence="1">
    <location>
        <begin position="111"/>
        <end position="130"/>
    </location>
</feature>